<feature type="transmembrane region" description="Helical" evidence="1">
    <location>
        <begin position="28"/>
        <end position="50"/>
    </location>
</feature>
<dbReference type="Proteomes" id="UP000253034">
    <property type="component" value="Unassembled WGS sequence"/>
</dbReference>
<evidence type="ECO:0000313" key="3">
    <source>
        <dbReference type="Proteomes" id="UP000253034"/>
    </source>
</evidence>
<dbReference type="InterPro" id="IPR025469">
    <property type="entry name" value="DUF4320"/>
</dbReference>
<dbReference type="OrthoDB" id="9800249at2"/>
<dbReference type="EMBL" id="QPJT01000029">
    <property type="protein sequence ID" value="RCX10417.1"/>
    <property type="molecule type" value="Genomic_DNA"/>
</dbReference>
<keyword evidence="1" id="KW-0812">Transmembrane</keyword>
<accession>A0A369AQD0</accession>
<name>A0A369AQD0_9FIRM</name>
<keyword evidence="3" id="KW-1185">Reference proteome</keyword>
<dbReference type="Pfam" id="PF14208">
    <property type="entry name" value="DUF4320"/>
    <property type="match status" value="1"/>
</dbReference>
<organism evidence="2 3">
    <name type="scientific">Anaerobacterium chartisolvens</name>
    <dbReference type="NCBI Taxonomy" id="1297424"/>
    <lineage>
        <taxon>Bacteria</taxon>
        <taxon>Bacillati</taxon>
        <taxon>Bacillota</taxon>
        <taxon>Clostridia</taxon>
        <taxon>Eubacteriales</taxon>
        <taxon>Oscillospiraceae</taxon>
        <taxon>Anaerobacterium</taxon>
    </lineage>
</organism>
<gene>
    <name evidence="2" type="ORF">DFR58_1299</name>
</gene>
<comment type="caution">
    <text evidence="2">The sequence shown here is derived from an EMBL/GenBank/DDBJ whole genome shotgun (WGS) entry which is preliminary data.</text>
</comment>
<sequence length="155" mass="17307">MYMSGVKVIGAKCLKLLKNDRGQGYIDMIFKIAIIMALVMSFVALPAPFIKKQNLDHMAVSIARALETTGEINSDIVELIEEYEELTGLKPRIEWEGNFNASRRLQIRERFSVTLTDTVAIKVMKPSFASPVSIEIPISSTAKGVSEVYWKPGQI</sequence>
<protein>
    <submittedName>
        <fullName evidence="2">Uncharacterized protein DUF4320</fullName>
    </submittedName>
</protein>
<keyword evidence="1" id="KW-1133">Transmembrane helix</keyword>
<proteinExistence type="predicted"/>
<keyword evidence="1" id="KW-0472">Membrane</keyword>
<reference evidence="2 3" key="1">
    <citation type="submission" date="2018-07" db="EMBL/GenBank/DDBJ databases">
        <title>Genomic Encyclopedia of Type Strains, Phase IV (KMG-IV): sequencing the most valuable type-strain genomes for metagenomic binning, comparative biology and taxonomic classification.</title>
        <authorList>
            <person name="Goeker M."/>
        </authorList>
    </citation>
    <scope>NUCLEOTIDE SEQUENCE [LARGE SCALE GENOMIC DNA]</scope>
    <source>
        <strain evidence="2 3">DSM 27016</strain>
    </source>
</reference>
<evidence type="ECO:0000313" key="2">
    <source>
        <dbReference type="EMBL" id="RCX10417.1"/>
    </source>
</evidence>
<dbReference type="AlphaFoldDB" id="A0A369AQD0"/>
<evidence type="ECO:0000256" key="1">
    <source>
        <dbReference type="SAM" id="Phobius"/>
    </source>
</evidence>